<name>A0A6G0ZCZ3_APHCR</name>
<gene>
    <name evidence="1" type="ORF">FWK35_00024983</name>
</gene>
<sequence length="121" mass="13623">MYGAFTVKMKVTTDTRITIFNTFELKYFVTVEAGYAYLYLRCNCAHYATTVLGIMVYDETRRTRRGNFCHVRDGGWRSLSPDTVTCSKKGAARDRCSEPTTVCIAADALERSATSSPKSNY</sequence>
<evidence type="ECO:0000313" key="1">
    <source>
        <dbReference type="EMBL" id="KAF0768826.1"/>
    </source>
</evidence>
<reference evidence="1 2" key="1">
    <citation type="submission" date="2019-08" db="EMBL/GenBank/DDBJ databases">
        <title>Whole genome of Aphis craccivora.</title>
        <authorList>
            <person name="Voronova N.V."/>
            <person name="Shulinski R.S."/>
            <person name="Bandarenka Y.V."/>
            <person name="Zhorov D.G."/>
            <person name="Warner D."/>
        </authorList>
    </citation>
    <scope>NUCLEOTIDE SEQUENCE [LARGE SCALE GENOMIC DNA]</scope>
    <source>
        <strain evidence="1">180601</strain>
        <tissue evidence="1">Whole Body</tissue>
    </source>
</reference>
<accession>A0A6G0ZCZ3</accession>
<organism evidence="1 2">
    <name type="scientific">Aphis craccivora</name>
    <name type="common">Cowpea aphid</name>
    <dbReference type="NCBI Taxonomy" id="307492"/>
    <lineage>
        <taxon>Eukaryota</taxon>
        <taxon>Metazoa</taxon>
        <taxon>Ecdysozoa</taxon>
        <taxon>Arthropoda</taxon>
        <taxon>Hexapoda</taxon>
        <taxon>Insecta</taxon>
        <taxon>Pterygota</taxon>
        <taxon>Neoptera</taxon>
        <taxon>Paraneoptera</taxon>
        <taxon>Hemiptera</taxon>
        <taxon>Sternorrhyncha</taxon>
        <taxon>Aphidomorpha</taxon>
        <taxon>Aphidoidea</taxon>
        <taxon>Aphididae</taxon>
        <taxon>Aphidini</taxon>
        <taxon>Aphis</taxon>
        <taxon>Aphis</taxon>
    </lineage>
</organism>
<proteinExistence type="predicted"/>
<comment type="caution">
    <text evidence="1">The sequence shown here is derived from an EMBL/GenBank/DDBJ whole genome shotgun (WGS) entry which is preliminary data.</text>
</comment>
<protein>
    <submittedName>
        <fullName evidence="1">Uncharacterized protein</fullName>
    </submittedName>
</protein>
<dbReference type="EMBL" id="VUJU01000695">
    <property type="protein sequence ID" value="KAF0768826.1"/>
    <property type="molecule type" value="Genomic_DNA"/>
</dbReference>
<dbReference type="Proteomes" id="UP000478052">
    <property type="component" value="Unassembled WGS sequence"/>
</dbReference>
<evidence type="ECO:0000313" key="2">
    <source>
        <dbReference type="Proteomes" id="UP000478052"/>
    </source>
</evidence>
<keyword evidence="2" id="KW-1185">Reference proteome</keyword>
<dbReference type="AlphaFoldDB" id="A0A6G0ZCZ3"/>